<keyword evidence="1" id="KW-0812">Transmembrane</keyword>
<dbReference type="InterPro" id="IPR002890">
    <property type="entry name" value="MG2"/>
</dbReference>
<proteinExistence type="predicted"/>
<gene>
    <name evidence="3" type="ORF">A2989_04530</name>
</gene>
<organism evidence="3 4">
    <name type="scientific">Candidatus Amesbacteria bacterium RIFCSPLOWO2_01_FULL_48_25</name>
    <dbReference type="NCBI Taxonomy" id="1797259"/>
    <lineage>
        <taxon>Bacteria</taxon>
        <taxon>Candidatus Amesiibacteriota</taxon>
    </lineage>
</organism>
<dbReference type="EMBL" id="MEXN01000001">
    <property type="protein sequence ID" value="OGD04278.1"/>
    <property type="molecule type" value="Genomic_DNA"/>
</dbReference>
<dbReference type="AlphaFoldDB" id="A0A1F4ZDJ2"/>
<reference evidence="3 4" key="1">
    <citation type="journal article" date="2016" name="Nat. Commun.">
        <title>Thousands of microbial genomes shed light on interconnected biogeochemical processes in an aquifer system.</title>
        <authorList>
            <person name="Anantharaman K."/>
            <person name="Brown C.T."/>
            <person name="Hug L.A."/>
            <person name="Sharon I."/>
            <person name="Castelle C.J."/>
            <person name="Probst A.J."/>
            <person name="Thomas B.C."/>
            <person name="Singh A."/>
            <person name="Wilkins M.J."/>
            <person name="Karaoz U."/>
            <person name="Brodie E.L."/>
            <person name="Williams K.H."/>
            <person name="Hubbard S.S."/>
            <person name="Banfield J.F."/>
        </authorList>
    </citation>
    <scope>NUCLEOTIDE SEQUENCE [LARGE SCALE GENOMIC DNA]</scope>
</reference>
<dbReference type="Pfam" id="PF01835">
    <property type="entry name" value="MG2"/>
    <property type="match status" value="1"/>
</dbReference>
<evidence type="ECO:0000313" key="3">
    <source>
        <dbReference type="EMBL" id="OGD04278.1"/>
    </source>
</evidence>
<evidence type="ECO:0000256" key="1">
    <source>
        <dbReference type="SAM" id="Phobius"/>
    </source>
</evidence>
<keyword evidence="1" id="KW-1133">Transmembrane helix</keyword>
<name>A0A1F4ZDJ2_9BACT</name>
<dbReference type="STRING" id="1797259.A2989_04530"/>
<feature type="domain" description="Macroglobulin" evidence="2">
    <location>
        <begin position="44"/>
        <end position="133"/>
    </location>
</feature>
<sequence>MKKNISPIAILTVLLIIIGYILYSLQKSPPTPKQDPIKGVLSINTDKSIYQPGEKVYIQMASLDENGDTLCDSNLKLAVNSERLEITQSPTCSPDNNVTNSPDYTSFFTPTSSGKYTLTLTNTSNTISTSFEVSKDLPGLSISRWGPTRINPDGKTRYPMVITITAHQDYKGKFEDRLPPEFTFPWIGPAKLTQNKNSSTLSWDIGLKAGETIELKYEYSVPPTSLQQYTIIASQFESRPWTLATTYVQ</sequence>
<dbReference type="Proteomes" id="UP000177080">
    <property type="component" value="Unassembled WGS sequence"/>
</dbReference>
<dbReference type="GO" id="GO:0004866">
    <property type="term" value="F:endopeptidase inhibitor activity"/>
    <property type="evidence" value="ECO:0007669"/>
    <property type="project" value="InterPro"/>
</dbReference>
<evidence type="ECO:0000313" key="4">
    <source>
        <dbReference type="Proteomes" id="UP000177080"/>
    </source>
</evidence>
<accession>A0A1F4ZDJ2</accession>
<evidence type="ECO:0000259" key="2">
    <source>
        <dbReference type="Pfam" id="PF01835"/>
    </source>
</evidence>
<feature type="transmembrane region" description="Helical" evidence="1">
    <location>
        <begin position="7"/>
        <end position="25"/>
    </location>
</feature>
<keyword evidence="1" id="KW-0472">Membrane</keyword>
<protein>
    <recommendedName>
        <fullName evidence="2">Macroglobulin domain-containing protein</fullName>
    </recommendedName>
</protein>
<comment type="caution">
    <text evidence="3">The sequence shown here is derived from an EMBL/GenBank/DDBJ whole genome shotgun (WGS) entry which is preliminary data.</text>
</comment>
<dbReference type="Gene3D" id="2.60.40.1930">
    <property type="match status" value="1"/>
</dbReference>